<evidence type="ECO:0000313" key="10">
    <source>
        <dbReference type="EMBL" id="PSK41817.1"/>
    </source>
</evidence>
<evidence type="ECO:0000256" key="7">
    <source>
        <dbReference type="ARBA" id="ARBA00025795"/>
    </source>
</evidence>
<protein>
    <recommendedName>
        <fullName evidence="9">Heme haloperoxidase family profile domain-containing protein</fullName>
    </recommendedName>
</protein>
<name>A0A2P7Z0S7_9PEZI</name>
<gene>
    <name evidence="10" type="ORF">B9Z65_9203</name>
</gene>
<keyword evidence="8" id="KW-0732">Signal</keyword>
<dbReference type="Proteomes" id="UP000243723">
    <property type="component" value="Unassembled WGS sequence"/>
</dbReference>
<feature type="domain" description="Heme haloperoxidase family profile" evidence="9">
    <location>
        <begin position="93"/>
        <end position="325"/>
    </location>
</feature>
<evidence type="ECO:0000256" key="4">
    <source>
        <dbReference type="ARBA" id="ARBA00022723"/>
    </source>
</evidence>
<evidence type="ECO:0000256" key="6">
    <source>
        <dbReference type="ARBA" id="ARBA00023004"/>
    </source>
</evidence>
<evidence type="ECO:0000259" key="9">
    <source>
        <dbReference type="PROSITE" id="PS51405"/>
    </source>
</evidence>
<dbReference type="PROSITE" id="PS51405">
    <property type="entry name" value="HEME_HALOPEROXIDASE"/>
    <property type="match status" value="1"/>
</dbReference>
<dbReference type="PANTHER" id="PTHR33577">
    <property type="entry name" value="STERIGMATOCYSTIN BIOSYNTHESIS PEROXIDASE STCC-RELATED"/>
    <property type="match status" value="1"/>
</dbReference>
<evidence type="ECO:0000313" key="11">
    <source>
        <dbReference type="Proteomes" id="UP000243723"/>
    </source>
</evidence>
<feature type="chain" id="PRO_5015143758" description="Heme haloperoxidase family profile domain-containing protein" evidence="8">
    <location>
        <begin position="20"/>
        <end position="451"/>
    </location>
</feature>
<comment type="similarity">
    <text evidence="7">Belongs to the chloroperoxidase family.</text>
</comment>
<feature type="signal peptide" evidence="8">
    <location>
        <begin position="1"/>
        <end position="19"/>
    </location>
</feature>
<keyword evidence="2" id="KW-0575">Peroxidase</keyword>
<reference evidence="10 11" key="1">
    <citation type="submission" date="2017-05" db="EMBL/GenBank/DDBJ databases">
        <title>Draft genome sequence of Elsinoe australis.</title>
        <authorList>
            <person name="Cheng Q."/>
        </authorList>
    </citation>
    <scope>NUCLEOTIDE SEQUENCE [LARGE SCALE GENOMIC DNA]</scope>
    <source>
        <strain evidence="10 11">NL1</strain>
    </source>
</reference>
<dbReference type="Pfam" id="PF01328">
    <property type="entry name" value="Peroxidase_2"/>
    <property type="match status" value="1"/>
</dbReference>
<dbReference type="AlphaFoldDB" id="A0A2P7Z0S7"/>
<dbReference type="GO" id="GO:0046872">
    <property type="term" value="F:metal ion binding"/>
    <property type="evidence" value="ECO:0007669"/>
    <property type="project" value="UniProtKB-KW"/>
</dbReference>
<dbReference type="SUPFAM" id="SSF47571">
    <property type="entry name" value="Cloroperoxidase"/>
    <property type="match status" value="1"/>
</dbReference>
<keyword evidence="6" id="KW-0408">Iron</keyword>
<comment type="caution">
    <text evidence="10">The sequence shown here is derived from an EMBL/GenBank/DDBJ whole genome shotgun (WGS) entry which is preliminary data.</text>
</comment>
<keyword evidence="5" id="KW-0560">Oxidoreductase</keyword>
<keyword evidence="3" id="KW-0349">Heme</keyword>
<comment type="cofactor">
    <cofactor evidence="1">
        <name>heme b</name>
        <dbReference type="ChEBI" id="CHEBI:60344"/>
    </cofactor>
</comment>
<keyword evidence="4" id="KW-0479">Metal-binding</keyword>
<evidence type="ECO:0000256" key="2">
    <source>
        <dbReference type="ARBA" id="ARBA00022559"/>
    </source>
</evidence>
<proteinExistence type="inferred from homology"/>
<keyword evidence="11" id="KW-1185">Reference proteome</keyword>
<dbReference type="EMBL" id="NHZQ01000342">
    <property type="protein sequence ID" value="PSK41817.1"/>
    <property type="molecule type" value="Genomic_DNA"/>
</dbReference>
<dbReference type="GO" id="GO:0004601">
    <property type="term" value="F:peroxidase activity"/>
    <property type="evidence" value="ECO:0007669"/>
    <property type="project" value="UniProtKB-KW"/>
</dbReference>
<evidence type="ECO:0000256" key="1">
    <source>
        <dbReference type="ARBA" id="ARBA00001970"/>
    </source>
</evidence>
<sequence>MKVSNLIALAALTTTPALGFPFLGGSDPEQLKTYLEEAQRVQRREAEPQPELVERQTGLGGLIGSVTALLGTVRGLLGAVANSVDLNNRRPEPGFTFQNPGPNDSRGPCPGLNLLANYGYLPRNGLVNFGQVLDATSRGFNMGADLAAVLAVFSILANGDIATESFYLGAGPGNVGGLNRHSTAECDISPIREDFYNACGDNHHMSSRRFKQLVGYAAQDPSKQFNYEVMARQYAENGRFSQANNPFLYFFPFPSIVALGAYPFYPNFFSNGTFGAGGVANYESVSAIVGARLNERTGDFEYVPERWPENWYRRAVPYGAVQAVADVLTRIYPANPVPMGVPQLGTPNLNANTVLCDVYQGINSITPLILAQPGQDLAAATGWALSKLAPFIAPSVLGCPLDVLSPNPLFPNASRAGGPSTTPPGVFRNTGNNVYNRVYFSQAPPRQPNCQ</sequence>
<dbReference type="PANTHER" id="PTHR33577:SF1">
    <property type="entry name" value="HEME HALOPEROXIDASE FAMILY PROFILE DOMAIN-CONTAINING PROTEIN"/>
    <property type="match status" value="1"/>
</dbReference>
<evidence type="ECO:0000256" key="3">
    <source>
        <dbReference type="ARBA" id="ARBA00022617"/>
    </source>
</evidence>
<evidence type="ECO:0000256" key="8">
    <source>
        <dbReference type="SAM" id="SignalP"/>
    </source>
</evidence>
<dbReference type="InterPro" id="IPR000028">
    <property type="entry name" value="Chloroperoxidase"/>
</dbReference>
<organism evidence="10 11">
    <name type="scientific">Elsinoe australis</name>
    <dbReference type="NCBI Taxonomy" id="40998"/>
    <lineage>
        <taxon>Eukaryota</taxon>
        <taxon>Fungi</taxon>
        <taxon>Dikarya</taxon>
        <taxon>Ascomycota</taxon>
        <taxon>Pezizomycotina</taxon>
        <taxon>Dothideomycetes</taxon>
        <taxon>Dothideomycetidae</taxon>
        <taxon>Myriangiales</taxon>
        <taxon>Elsinoaceae</taxon>
        <taxon>Elsinoe</taxon>
    </lineage>
</organism>
<dbReference type="InterPro" id="IPR036851">
    <property type="entry name" value="Chloroperoxidase-like_sf"/>
</dbReference>
<dbReference type="Gene3D" id="1.10.489.10">
    <property type="entry name" value="Chloroperoxidase-like"/>
    <property type="match status" value="1"/>
</dbReference>
<dbReference type="OrthoDB" id="407298at2759"/>
<evidence type="ECO:0000256" key="5">
    <source>
        <dbReference type="ARBA" id="ARBA00023002"/>
    </source>
</evidence>
<accession>A0A2P7Z0S7</accession>